<name>A0A240UE83_9BURK</name>
<dbReference type="Proteomes" id="UP000194440">
    <property type="component" value="Chromosome"/>
</dbReference>
<feature type="transmembrane region" description="Helical" evidence="1">
    <location>
        <begin position="215"/>
        <end position="234"/>
    </location>
</feature>
<feature type="transmembrane region" description="Helical" evidence="1">
    <location>
        <begin position="387"/>
        <end position="409"/>
    </location>
</feature>
<reference evidence="2" key="1">
    <citation type="submission" date="2017-05" db="EMBL/GenBank/DDBJ databases">
        <title>Polyphasic characterization of four soil-derived phenanthrene-degrading Acidovorax strains and proposal of Acidovorax phenanthrenivorans sp. nov.</title>
        <authorList>
            <person name="Singleton D."/>
            <person name="Lee J."/>
            <person name="Dickey A.N."/>
            <person name="Stroud A."/>
            <person name="Scholl E.H."/>
            <person name="Wright F.A."/>
            <person name="Aitken M.D."/>
        </authorList>
    </citation>
    <scope>NUCLEOTIDE SEQUENCE</scope>
    <source>
        <strain evidence="2">P4</strain>
    </source>
</reference>
<gene>
    <name evidence="2" type="ORF">CBP36_11195</name>
</gene>
<feature type="transmembrane region" description="Helical" evidence="1">
    <location>
        <begin position="20"/>
        <end position="40"/>
    </location>
</feature>
<dbReference type="KEGG" id="acis:CBP35_07735"/>
<feature type="transmembrane region" description="Helical" evidence="1">
    <location>
        <begin position="363"/>
        <end position="381"/>
    </location>
</feature>
<keyword evidence="1" id="KW-1133">Transmembrane helix</keyword>
<evidence type="ECO:0000313" key="2">
    <source>
        <dbReference type="EMBL" id="ART59330.1"/>
    </source>
</evidence>
<evidence type="ECO:0000313" key="3">
    <source>
        <dbReference type="Proteomes" id="UP000194440"/>
    </source>
</evidence>
<accession>A0A240UE83</accession>
<protein>
    <recommendedName>
        <fullName evidence="4">Glycosyltransferase RgtA/B/C/D-like domain-containing protein</fullName>
    </recommendedName>
</protein>
<feature type="transmembrane region" description="Helical" evidence="1">
    <location>
        <begin position="333"/>
        <end position="351"/>
    </location>
</feature>
<feature type="transmembrane region" description="Helical" evidence="1">
    <location>
        <begin position="120"/>
        <end position="140"/>
    </location>
</feature>
<feature type="transmembrane region" description="Helical" evidence="1">
    <location>
        <begin position="193"/>
        <end position="208"/>
    </location>
</feature>
<dbReference type="RefSeq" id="WP_086927475.1">
    <property type="nucleotide sequence ID" value="NZ_CP021362.1"/>
</dbReference>
<feature type="transmembrane region" description="Helical" evidence="1">
    <location>
        <begin position="52"/>
        <end position="73"/>
    </location>
</feature>
<keyword evidence="3" id="KW-1185">Reference proteome</keyword>
<proteinExistence type="predicted"/>
<keyword evidence="1" id="KW-0812">Transmembrane</keyword>
<feature type="transmembrane region" description="Helical" evidence="1">
    <location>
        <begin position="93"/>
        <end position="113"/>
    </location>
</feature>
<keyword evidence="1" id="KW-0472">Membrane</keyword>
<dbReference type="OrthoDB" id="8914038at2"/>
<feature type="transmembrane region" description="Helical" evidence="1">
    <location>
        <begin position="301"/>
        <end position="321"/>
    </location>
</feature>
<feature type="transmembrane region" description="Helical" evidence="1">
    <location>
        <begin position="276"/>
        <end position="294"/>
    </location>
</feature>
<evidence type="ECO:0000256" key="1">
    <source>
        <dbReference type="SAM" id="Phobius"/>
    </source>
</evidence>
<feature type="transmembrane region" description="Helical" evidence="1">
    <location>
        <begin position="416"/>
        <end position="438"/>
    </location>
</feature>
<dbReference type="AlphaFoldDB" id="A0A240UE83"/>
<organism evidence="2 3">
    <name type="scientific">Acidovorax carolinensis</name>
    <dbReference type="NCBI Taxonomy" id="553814"/>
    <lineage>
        <taxon>Bacteria</taxon>
        <taxon>Pseudomonadati</taxon>
        <taxon>Pseudomonadota</taxon>
        <taxon>Betaproteobacteria</taxon>
        <taxon>Burkholderiales</taxon>
        <taxon>Comamonadaceae</taxon>
        <taxon>Acidovorax</taxon>
    </lineage>
</organism>
<dbReference type="EMBL" id="CP021366">
    <property type="protein sequence ID" value="ART59330.1"/>
    <property type="molecule type" value="Genomic_DNA"/>
</dbReference>
<sequence length="615" mass="66729">MAADEQNYSAQSAQKSPMENALVALCAAGTVLIISWLIRYSAYGIDFTDESFYLVWIANPFLYDVSVYLFGFVYHPLYSLLGGDIAALRQANILITFGLAWILTYIFLVSLVPDLKVNRITLLTLSAGFATSAFILFDSWLPTPSYNSLALQSLLISTIGLILADKSEHRASILGWVLIGVGGWLTFMAKPSSALALAVGVFIYLLLARKLSIRMLALAVSCSLALLLISALLIDGSILLFLKRIQLGVEFIGYLGGGHSASQILRIDEFQLGEKLKTTILLISGALLLALWSMCTKNKKWSFIGLLISITLFLITASLTLGQMHRAAGFGQFQGLLIFAVVYAATAAALAHGRLQALKTVSARQWSIAALFLVMPHIYAFGTNGNYWQAGSSAAIFWLLAGLTLLGPLIRERASWLLALPLAVAAQAVTTTLLQTGLEQPYRQPQPLRFNVSNLDIGPQRSALTLSEDYSAYIASAMAAAKNAGFDPNMPMIDLSGQSPGILYSLGAKSIGQAWIIGGYPGSLNFAEASLSRTSCEKIGVAWILFEPDGPRSISPELMSRLGADFPGAYKQVGMWQTAEGAGGYKTRRTQELYRPVKPQETMANCQMLRQKSQK</sequence>
<evidence type="ECO:0008006" key="4">
    <source>
        <dbReference type="Google" id="ProtNLM"/>
    </source>
</evidence>
<dbReference type="KEGG" id="acip:CBP36_11195"/>